<dbReference type="Gene3D" id="3.30.160.60">
    <property type="entry name" value="Classic Zinc Finger"/>
    <property type="match status" value="1"/>
</dbReference>
<reference evidence="4" key="1">
    <citation type="journal article" date="2021" name="New Phytol.">
        <title>Evolutionary innovations through gain and loss of genes in the ectomycorrhizal Boletales.</title>
        <authorList>
            <person name="Wu G."/>
            <person name="Miyauchi S."/>
            <person name="Morin E."/>
            <person name="Kuo A."/>
            <person name="Drula E."/>
            <person name="Varga T."/>
            <person name="Kohler A."/>
            <person name="Feng B."/>
            <person name="Cao Y."/>
            <person name="Lipzen A."/>
            <person name="Daum C."/>
            <person name="Hundley H."/>
            <person name="Pangilinan J."/>
            <person name="Johnson J."/>
            <person name="Barry K."/>
            <person name="LaButti K."/>
            <person name="Ng V."/>
            <person name="Ahrendt S."/>
            <person name="Min B."/>
            <person name="Choi I.G."/>
            <person name="Park H."/>
            <person name="Plett J.M."/>
            <person name="Magnuson J."/>
            <person name="Spatafora J.W."/>
            <person name="Nagy L.G."/>
            <person name="Henrissat B."/>
            <person name="Grigoriev I.V."/>
            <person name="Yang Z.L."/>
            <person name="Xu J."/>
            <person name="Martin F.M."/>
        </authorList>
    </citation>
    <scope>NUCLEOTIDE SEQUENCE</scope>
    <source>
        <strain evidence="4">KKN 215</strain>
    </source>
</reference>
<dbReference type="SMART" id="SM00355">
    <property type="entry name" value="ZnF_C2H2"/>
    <property type="match status" value="1"/>
</dbReference>
<evidence type="ECO:0000256" key="1">
    <source>
        <dbReference type="PROSITE-ProRule" id="PRU00042"/>
    </source>
</evidence>
<evidence type="ECO:0000313" key="5">
    <source>
        <dbReference type="Proteomes" id="UP000813824"/>
    </source>
</evidence>
<gene>
    <name evidence="4" type="ORF">BXZ70DRAFT_233949</name>
</gene>
<accession>A0A8K0UNS9</accession>
<comment type="caution">
    <text evidence="4">The sequence shown here is derived from an EMBL/GenBank/DDBJ whole genome shotgun (WGS) entry which is preliminary data.</text>
</comment>
<keyword evidence="1" id="KW-0863">Zinc-finger</keyword>
<dbReference type="GO" id="GO:0008270">
    <property type="term" value="F:zinc ion binding"/>
    <property type="evidence" value="ECO:0007669"/>
    <property type="project" value="UniProtKB-KW"/>
</dbReference>
<dbReference type="InterPro" id="IPR036236">
    <property type="entry name" value="Znf_C2H2_sf"/>
</dbReference>
<sequence length="304" mass="34127">MSDHVALNLLDNPPVFRDGKCVAWNIDRWVEIRGLPPIAIDITKIWPGAGRLVVEGLNRSEDTPYGIKMLQLGTGNVRTFICVICAQYADPCDWERDASGRTTVYTVIHALARDSKEYGTNCKRRHGEKQEHVRRCRQYFAGTENANLEVPTFSCPFEGCRSTFGRRSSMQTHVKKFHSSPTTKKNVAEEDPASDFPSQTLSAPLVFIEPYTDGAGSQDPIRVFPSCPSVHECMLFFDFYTRNGEYAEYCLDDYVRVARDSWAGKYLSDMDLIAGYDEAGGLEQCEVDAAIEMFQGLLGSLTMI</sequence>
<keyword evidence="5" id="KW-1185">Reference proteome</keyword>
<dbReference type="PROSITE" id="PS50157">
    <property type="entry name" value="ZINC_FINGER_C2H2_2"/>
    <property type="match status" value="1"/>
</dbReference>
<feature type="domain" description="C2H2-type" evidence="3">
    <location>
        <begin position="153"/>
        <end position="183"/>
    </location>
</feature>
<dbReference type="Proteomes" id="UP000813824">
    <property type="component" value="Unassembled WGS sequence"/>
</dbReference>
<keyword evidence="1" id="KW-0862">Zinc</keyword>
<dbReference type="EMBL" id="JAEVFJ010000019">
    <property type="protein sequence ID" value="KAH8099550.1"/>
    <property type="molecule type" value="Genomic_DNA"/>
</dbReference>
<evidence type="ECO:0000259" key="3">
    <source>
        <dbReference type="PROSITE" id="PS50157"/>
    </source>
</evidence>
<dbReference type="AlphaFoldDB" id="A0A8K0UNS9"/>
<dbReference type="InterPro" id="IPR013087">
    <property type="entry name" value="Znf_C2H2_type"/>
</dbReference>
<dbReference type="SUPFAM" id="SSF57667">
    <property type="entry name" value="beta-beta-alpha zinc fingers"/>
    <property type="match status" value="1"/>
</dbReference>
<proteinExistence type="predicted"/>
<evidence type="ECO:0000256" key="2">
    <source>
        <dbReference type="SAM" id="MobiDB-lite"/>
    </source>
</evidence>
<dbReference type="PROSITE" id="PS00028">
    <property type="entry name" value="ZINC_FINGER_C2H2_1"/>
    <property type="match status" value="1"/>
</dbReference>
<keyword evidence="1" id="KW-0479">Metal-binding</keyword>
<feature type="region of interest" description="Disordered" evidence="2">
    <location>
        <begin position="175"/>
        <end position="196"/>
    </location>
</feature>
<organism evidence="4 5">
    <name type="scientific">Cristinia sonorae</name>
    <dbReference type="NCBI Taxonomy" id="1940300"/>
    <lineage>
        <taxon>Eukaryota</taxon>
        <taxon>Fungi</taxon>
        <taxon>Dikarya</taxon>
        <taxon>Basidiomycota</taxon>
        <taxon>Agaricomycotina</taxon>
        <taxon>Agaricomycetes</taxon>
        <taxon>Agaricomycetidae</taxon>
        <taxon>Agaricales</taxon>
        <taxon>Pleurotineae</taxon>
        <taxon>Stephanosporaceae</taxon>
        <taxon>Cristinia</taxon>
    </lineage>
</organism>
<name>A0A8K0UNS9_9AGAR</name>
<protein>
    <recommendedName>
        <fullName evidence="3">C2H2-type domain-containing protein</fullName>
    </recommendedName>
</protein>
<evidence type="ECO:0000313" key="4">
    <source>
        <dbReference type="EMBL" id="KAH8099550.1"/>
    </source>
</evidence>